<name>A0ABT9MBX4_9DEIO</name>
<gene>
    <name evidence="5" type="ORF">QO006_001429</name>
</gene>
<dbReference type="InterPro" id="IPR029044">
    <property type="entry name" value="Nucleotide-diphossugar_trans"/>
</dbReference>
<dbReference type="PANTHER" id="PTHR43179">
    <property type="entry name" value="RHAMNOSYLTRANSFERASE WBBL"/>
    <property type="match status" value="1"/>
</dbReference>
<dbReference type="EC" id="2.4.1.-" evidence="5"/>
<keyword evidence="2 5" id="KW-0328">Glycosyltransferase</keyword>
<keyword evidence="6" id="KW-1185">Reference proteome</keyword>
<evidence type="ECO:0000256" key="1">
    <source>
        <dbReference type="ARBA" id="ARBA00006739"/>
    </source>
</evidence>
<dbReference type="GO" id="GO:0016757">
    <property type="term" value="F:glycosyltransferase activity"/>
    <property type="evidence" value="ECO:0007669"/>
    <property type="project" value="UniProtKB-KW"/>
</dbReference>
<organism evidence="5 6">
    <name type="scientific">Deinococcus enclensis</name>
    <dbReference type="NCBI Taxonomy" id="1049582"/>
    <lineage>
        <taxon>Bacteria</taxon>
        <taxon>Thermotogati</taxon>
        <taxon>Deinococcota</taxon>
        <taxon>Deinococci</taxon>
        <taxon>Deinococcales</taxon>
        <taxon>Deinococcaceae</taxon>
        <taxon>Deinococcus</taxon>
    </lineage>
</organism>
<reference evidence="5 6" key="1">
    <citation type="submission" date="2023-07" db="EMBL/GenBank/DDBJ databases">
        <title>Genomic Encyclopedia of Type Strains, Phase IV (KMG-IV): sequencing the most valuable type-strain genomes for metagenomic binning, comparative biology and taxonomic classification.</title>
        <authorList>
            <person name="Goeker M."/>
        </authorList>
    </citation>
    <scope>NUCLEOTIDE SEQUENCE [LARGE SCALE GENOMIC DNA]</scope>
    <source>
        <strain evidence="5 6">NIO-1023</strain>
    </source>
</reference>
<dbReference type="SUPFAM" id="SSF53448">
    <property type="entry name" value="Nucleotide-diphospho-sugar transferases"/>
    <property type="match status" value="1"/>
</dbReference>
<feature type="domain" description="Glycosyltransferase 2-like" evidence="4">
    <location>
        <begin position="16"/>
        <end position="129"/>
    </location>
</feature>
<evidence type="ECO:0000256" key="2">
    <source>
        <dbReference type="ARBA" id="ARBA00022676"/>
    </source>
</evidence>
<evidence type="ECO:0000259" key="4">
    <source>
        <dbReference type="Pfam" id="PF00535"/>
    </source>
</evidence>
<evidence type="ECO:0000313" key="6">
    <source>
        <dbReference type="Proteomes" id="UP001232163"/>
    </source>
</evidence>
<accession>A0ABT9MBX4</accession>
<proteinExistence type="inferred from homology"/>
<dbReference type="Proteomes" id="UP001232163">
    <property type="component" value="Unassembled WGS sequence"/>
</dbReference>
<sequence length="270" mass="30644">MRFAEYFSCNYESLDQSKFNHGGTRNLGARLASEQGAQILVFMTQDALPADEHWLKRLVAPIRSGQAVATFARQLPRPEASLLERFSRYFNYPEVSRSRTEADIPELGVKAFFFSNVCSAVRADVFWEVGGFPEDVIMNEDMTLAAKLLRAGHTVRYTAEAEVIHSHDYTLAQQFRRNFDVGAFFADAGPELSGASVGGEGVRFVLEQLRYVRRHGRSDLIPLVIAEAAAKYTAFQLGRHHHLLPLPLKKKLSMHSYHWDQRRAPEEKTR</sequence>
<dbReference type="EMBL" id="JAURUR010000003">
    <property type="protein sequence ID" value="MDP9764004.1"/>
    <property type="molecule type" value="Genomic_DNA"/>
</dbReference>
<dbReference type="PANTHER" id="PTHR43179:SF12">
    <property type="entry name" value="GALACTOFURANOSYLTRANSFERASE GLFT2"/>
    <property type="match status" value="1"/>
</dbReference>
<keyword evidence="3 5" id="KW-0808">Transferase</keyword>
<protein>
    <submittedName>
        <fullName evidence="5">Rhamnosyltransferase</fullName>
        <ecNumber evidence="5">2.4.1.-</ecNumber>
    </submittedName>
</protein>
<comment type="caution">
    <text evidence="5">The sequence shown here is derived from an EMBL/GenBank/DDBJ whole genome shotgun (WGS) entry which is preliminary data.</text>
</comment>
<evidence type="ECO:0000256" key="3">
    <source>
        <dbReference type="ARBA" id="ARBA00022679"/>
    </source>
</evidence>
<dbReference type="InterPro" id="IPR001173">
    <property type="entry name" value="Glyco_trans_2-like"/>
</dbReference>
<comment type="similarity">
    <text evidence="1">Belongs to the glycosyltransferase 2 family.</text>
</comment>
<dbReference type="Gene3D" id="3.90.550.10">
    <property type="entry name" value="Spore Coat Polysaccharide Biosynthesis Protein SpsA, Chain A"/>
    <property type="match status" value="1"/>
</dbReference>
<evidence type="ECO:0000313" key="5">
    <source>
        <dbReference type="EMBL" id="MDP9764004.1"/>
    </source>
</evidence>
<dbReference type="Pfam" id="PF00535">
    <property type="entry name" value="Glycos_transf_2"/>
    <property type="match status" value="1"/>
</dbReference>